<dbReference type="PANTHER" id="PTHR48112:SF32">
    <property type="entry name" value="HIGH MOBILITY GROUP PROTEIN B3"/>
    <property type="match status" value="1"/>
</dbReference>
<organism evidence="8 9">
    <name type="scientific">Rotaria magnacalcarata</name>
    <dbReference type="NCBI Taxonomy" id="392030"/>
    <lineage>
        <taxon>Eukaryota</taxon>
        <taxon>Metazoa</taxon>
        <taxon>Spiralia</taxon>
        <taxon>Gnathifera</taxon>
        <taxon>Rotifera</taxon>
        <taxon>Eurotatoria</taxon>
        <taxon>Bdelloidea</taxon>
        <taxon>Philodinida</taxon>
        <taxon>Philodinidae</taxon>
        <taxon>Rotaria</taxon>
    </lineage>
</organism>
<feature type="compositionally biased region" description="Basic and acidic residues" evidence="6">
    <location>
        <begin position="58"/>
        <end position="71"/>
    </location>
</feature>
<evidence type="ECO:0000256" key="3">
    <source>
        <dbReference type="ARBA" id="ARBA00023125"/>
    </source>
</evidence>
<comment type="caution">
    <text evidence="8">The sequence shown here is derived from an EMBL/GenBank/DDBJ whole genome shotgun (WGS) entry which is preliminary data.</text>
</comment>
<accession>A0A8S2MDX6</accession>
<dbReference type="Pfam" id="PF00505">
    <property type="entry name" value="HMG_box"/>
    <property type="match status" value="1"/>
</dbReference>
<dbReference type="AlphaFoldDB" id="A0A8S2MDX6"/>
<feature type="compositionally biased region" description="Polar residues" evidence="6">
    <location>
        <begin position="1"/>
        <end position="11"/>
    </location>
</feature>
<dbReference type="SMART" id="SM00398">
    <property type="entry name" value="HMG"/>
    <property type="match status" value="2"/>
</dbReference>
<dbReference type="Gene3D" id="1.10.30.10">
    <property type="entry name" value="High mobility group box domain"/>
    <property type="match status" value="2"/>
</dbReference>
<dbReference type="SUPFAM" id="SSF47095">
    <property type="entry name" value="HMG-box"/>
    <property type="match status" value="2"/>
</dbReference>
<dbReference type="InterPro" id="IPR009071">
    <property type="entry name" value="HMG_box_dom"/>
</dbReference>
<feature type="compositionally biased region" description="Low complexity" evidence="6">
    <location>
        <begin position="12"/>
        <end position="24"/>
    </location>
</feature>
<feature type="DNA-binding region" description="HMG box" evidence="5">
    <location>
        <begin position="72"/>
        <end position="142"/>
    </location>
</feature>
<evidence type="ECO:0000259" key="7">
    <source>
        <dbReference type="PROSITE" id="PS50118"/>
    </source>
</evidence>
<gene>
    <name evidence="8" type="ORF">SMN809_LOCUS9255</name>
</gene>
<dbReference type="GO" id="GO:0003677">
    <property type="term" value="F:DNA binding"/>
    <property type="evidence" value="ECO:0007669"/>
    <property type="project" value="UniProtKB-UniRule"/>
</dbReference>
<keyword evidence="4 5" id="KW-0539">Nucleus</keyword>
<comment type="similarity">
    <text evidence="2">Belongs to the HMGB family.</text>
</comment>
<reference evidence="8" key="1">
    <citation type="submission" date="2021-02" db="EMBL/GenBank/DDBJ databases">
        <authorList>
            <person name="Nowell W R."/>
        </authorList>
    </citation>
    <scope>NUCLEOTIDE SEQUENCE</scope>
</reference>
<dbReference type="EMBL" id="CAJOBI010002964">
    <property type="protein sequence ID" value="CAF3951137.1"/>
    <property type="molecule type" value="Genomic_DNA"/>
</dbReference>
<evidence type="ECO:0000256" key="2">
    <source>
        <dbReference type="ARBA" id="ARBA00008774"/>
    </source>
</evidence>
<dbReference type="InterPro" id="IPR036910">
    <property type="entry name" value="HMG_box_dom_sf"/>
</dbReference>
<evidence type="ECO:0000256" key="5">
    <source>
        <dbReference type="PROSITE-ProRule" id="PRU00267"/>
    </source>
</evidence>
<name>A0A8S2MDX6_9BILA</name>
<dbReference type="InterPro" id="IPR050342">
    <property type="entry name" value="HMGB"/>
</dbReference>
<keyword evidence="3 5" id="KW-0238">DNA-binding</keyword>
<evidence type="ECO:0000256" key="1">
    <source>
        <dbReference type="ARBA" id="ARBA00004123"/>
    </source>
</evidence>
<evidence type="ECO:0000313" key="8">
    <source>
        <dbReference type="EMBL" id="CAF3951137.1"/>
    </source>
</evidence>
<protein>
    <recommendedName>
        <fullName evidence="7">HMG box domain-containing protein</fullName>
    </recommendedName>
</protein>
<dbReference type="CDD" id="cd21978">
    <property type="entry name" value="HMG-box_HMGB_rpt1"/>
    <property type="match status" value="1"/>
</dbReference>
<evidence type="ECO:0000256" key="6">
    <source>
        <dbReference type="SAM" id="MobiDB-lite"/>
    </source>
</evidence>
<sequence>MTSALYYQSMTVPQQQQQQQQQPQIPMYYHPQQHQPQLLQQQVLPQQIHHMMPSSHAKNREQHHQPKELHKPKGRMSAYTFFVQKCRDEHRKAYPNENANFSEFSKKCAEKWKTMTESEKAKFAAQAEIDKQRFDREMAIYQPGEKRTKKKKKDPLAPKRPLSAFFHYCKEERPKLKAINPSLSTFGQMNNFQDNGLTSSLFPHYNGYSLQMPHNNAQMQQFQVLQQQHQQQQHMQHQTYQTLTSVNTNHHEQRHDDQDNGDDNDTESDDEE</sequence>
<evidence type="ECO:0000313" key="9">
    <source>
        <dbReference type="Proteomes" id="UP000676336"/>
    </source>
</evidence>
<feature type="compositionally biased region" description="Acidic residues" evidence="6">
    <location>
        <begin position="259"/>
        <end position="272"/>
    </location>
</feature>
<feature type="region of interest" description="Disordered" evidence="6">
    <location>
        <begin position="1"/>
        <end position="24"/>
    </location>
</feature>
<dbReference type="PANTHER" id="PTHR48112">
    <property type="entry name" value="HIGH MOBILITY GROUP PROTEIN DSP1"/>
    <property type="match status" value="1"/>
</dbReference>
<dbReference type="Pfam" id="PF09011">
    <property type="entry name" value="HMG_box_2"/>
    <property type="match status" value="1"/>
</dbReference>
<proteinExistence type="inferred from homology"/>
<feature type="DNA-binding region" description="HMG box" evidence="5">
    <location>
        <begin position="158"/>
        <end position="241"/>
    </location>
</feature>
<feature type="region of interest" description="Disordered" evidence="6">
    <location>
        <begin position="53"/>
        <end position="73"/>
    </location>
</feature>
<dbReference type="FunFam" id="1.10.30.10:FF:000073">
    <property type="entry name" value="High mobility group protein 1 homolog"/>
    <property type="match status" value="1"/>
</dbReference>
<feature type="domain" description="HMG box" evidence="7">
    <location>
        <begin position="72"/>
        <end position="142"/>
    </location>
</feature>
<comment type="subcellular location">
    <subcellularLocation>
        <location evidence="1">Nucleus</location>
    </subcellularLocation>
</comment>
<feature type="compositionally biased region" description="Basic and acidic residues" evidence="6">
    <location>
        <begin position="249"/>
        <end position="258"/>
    </location>
</feature>
<dbReference type="GO" id="GO:0005634">
    <property type="term" value="C:nucleus"/>
    <property type="evidence" value="ECO:0007669"/>
    <property type="project" value="UniProtKB-SubCell"/>
</dbReference>
<dbReference type="PROSITE" id="PS50118">
    <property type="entry name" value="HMG_BOX_2"/>
    <property type="match status" value="2"/>
</dbReference>
<dbReference type="PRINTS" id="PR00886">
    <property type="entry name" value="HIGHMOBLTY12"/>
</dbReference>
<evidence type="ECO:0000256" key="4">
    <source>
        <dbReference type="ARBA" id="ARBA00023242"/>
    </source>
</evidence>
<feature type="domain" description="HMG box" evidence="7">
    <location>
        <begin position="158"/>
        <end position="241"/>
    </location>
</feature>
<dbReference type="Proteomes" id="UP000676336">
    <property type="component" value="Unassembled WGS sequence"/>
</dbReference>
<feature type="region of interest" description="Disordered" evidence="6">
    <location>
        <begin position="243"/>
        <end position="272"/>
    </location>
</feature>